<dbReference type="Proteomes" id="UP000238823">
    <property type="component" value="Unassembled WGS sequence"/>
</dbReference>
<sequence>MKNSSRARSRVFSGTLLLMSGRIIHASLTAASLLLAPACAPSPTPTTPPPCPGAYDEAAVVAVLETQRAAWNQGDLDGFLAGYEPSEALLFTSGASIRQGFEETRDKYRARYGDAPETMGTLAFEILDVRALGQCADAAIVLGRWALTDTPEAGAGVFSVILEKRGASWQIVHDHTSAEILPVP</sequence>
<feature type="chain" id="PRO_5015581043" description="DUF4440 domain-containing protein" evidence="1">
    <location>
        <begin position="27"/>
        <end position="184"/>
    </location>
</feature>
<dbReference type="AlphaFoldDB" id="A0A2S9XN24"/>
<feature type="domain" description="DUF4440" evidence="2">
    <location>
        <begin position="61"/>
        <end position="171"/>
    </location>
</feature>
<feature type="signal peptide" evidence="1">
    <location>
        <begin position="1"/>
        <end position="26"/>
    </location>
</feature>
<protein>
    <recommendedName>
        <fullName evidence="2">DUF4440 domain-containing protein</fullName>
    </recommendedName>
</protein>
<comment type="caution">
    <text evidence="3">The sequence shown here is derived from an EMBL/GenBank/DDBJ whole genome shotgun (WGS) entry which is preliminary data.</text>
</comment>
<dbReference type="Gene3D" id="3.10.450.50">
    <property type="match status" value="1"/>
</dbReference>
<accession>A0A2S9XN24</accession>
<keyword evidence="1" id="KW-0732">Signal</keyword>
<dbReference type="OrthoDB" id="120856at2"/>
<dbReference type="InterPro" id="IPR027843">
    <property type="entry name" value="DUF4440"/>
</dbReference>
<evidence type="ECO:0000313" key="4">
    <source>
        <dbReference type="Proteomes" id="UP000238823"/>
    </source>
</evidence>
<name>A0A2S9XN24_9BACT</name>
<reference evidence="3 4" key="1">
    <citation type="submission" date="2018-03" db="EMBL/GenBank/DDBJ databases">
        <title>Draft Genome Sequences of the Obligatory Marine Myxobacteria Enhygromyxa salina SWB007.</title>
        <authorList>
            <person name="Poehlein A."/>
            <person name="Moghaddam J.A."/>
            <person name="Harms H."/>
            <person name="Alanjari M."/>
            <person name="Koenig G.M."/>
            <person name="Daniel R."/>
            <person name="Schaeberle T.F."/>
        </authorList>
    </citation>
    <scope>NUCLEOTIDE SEQUENCE [LARGE SCALE GENOMIC DNA]</scope>
    <source>
        <strain evidence="3 4">SWB007</strain>
    </source>
</reference>
<dbReference type="SUPFAM" id="SSF54427">
    <property type="entry name" value="NTF2-like"/>
    <property type="match status" value="1"/>
</dbReference>
<gene>
    <name evidence="3" type="ORF">ENSA7_77890</name>
</gene>
<evidence type="ECO:0000313" key="3">
    <source>
        <dbReference type="EMBL" id="PRP94252.1"/>
    </source>
</evidence>
<proteinExistence type="predicted"/>
<dbReference type="EMBL" id="PVNL01000142">
    <property type="protein sequence ID" value="PRP94252.1"/>
    <property type="molecule type" value="Genomic_DNA"/>
</dbReference>
<dbReference type="Pfam" id="PF14534">
    <property type="entry name" value="DUF4440"/>
    <property type="match status" value="1"/>
</dbReference>
<dbReference type="InterPro" id="IPR032710">
    <property type="entry name" value="NTF2-like_dom_sf"/>
</dbReference>
<evidence type="ECO:0000259" key="2">
    <source>
        <dbReference type="Pfam" id="PF14534"/>
    </source>
</evidence>
<evidence type="ECO:0000256" key="1">
    <source>
        <dbReference type="SAM" id="SignalP"/>
    </source>
</evidence>
<organism evidence="3 4">
    <name type="scientific">Enhygromyxa salina</name>
    <dbReference type="NCBI Taxonomy" id="215803"/>
    <lineage>
        <taxon>Bacteria</taxon>
        <taxon>Pseudomonadati</taxon>
        <taxon>Myxococcota</taxon>
        <taxon>Polyangia</taxon>
        <taxon>Nannocystales</taxon>
        <taxon>Nannocystaceae</taxon>
        <taxon>Enhygromyxa</taxon>
    </lineage>
</organism>